<comment type="pathway">
    <text evidence="2">Protein modification; protein glycosylation.</text>
</comment>
<feature type="transmembrane region" description="Helical" evidence="13">
    <location>
        <begin position="409"/>
        <end position="433"/>
    </location>
</feature>
<evidence type="ECO:0000256" key="4">
    <source>
        <dbReference type="ARBA" id="ARBA00022475"/>
    </source>
</evidence>
<keyword evidence="8 13" id="KW-1133">Transmembrane helix</keyword>
<feature type="transmembrane region" description="Helical" evidence="13">
    <location>
        <begin position="1173"/>
        <end position="1190"/>
    </location>
</feature>
<feature type="transmembrane region" description="Helical" evidence="13">
    <location>
        <begin position="540"/>
        <end position="556"/>
    </location>
</feature>
<evidence type="ECO:0000256" key="6">
    <source>
        <dbReference type="ARBA" id="ARBA00022679"/>
    </source>
</evidence>
<dbReference type="Proteomes" id="UP000518605">
    <property type="component" value="Unassembled WGS sequence"/>
</dbReference>
<accession>A0A7W5GD03</accession>
<dbReference type="SUPFAM" id="SSF49785">
    <property type="entry name" value="Galactose-binding domain-like"/>
    <property type="match status" value="1"/>
</dbReference>
<dbReference type="Pfam" id="PF16192">
    <property type="entry name" value="PMT_4TMC"/>
    <property type="match status" value="1"/>
</dbReference>
<feature type="transmembrane region" description="Helical" evidence="13">
    <location>
        <begin position="1054"/>
        <end position="1077"/>
    </location>
</feature>
<dbReference type="InterPro" id="IPR018584">
    <property type="entry name" value="GT87"/>
</dbReference>
<feature type="transmembrane region" description="Helical" evidence="13">
    <location>
        <begin position="504"/>
        <end position="528"/>
    </location>
</feature>
<dbReference type="UniPathway" id="UPA00378"/>
<evidence type="ECO:0000256" key="3">
    <source>
        <dbReference type="ARBA" id="ARBA00007222"/>
    </source>
</evidence>
<dbReference type="PROSITE" id="PS50022">
    <property type="entry name" value="FA58C_3"/>
    <property type="match status" value="1"/>
</dbReference>
<keyword evidence="17" id="KW-1185">Reference proteome</keyword>
<evidence type="ECO:0000313" key="16">
    <source>
        <dbReference type="EMBL" id="MBB3154958.1"/>
    </source>
</evidence>
<dbReference type="RefSeq" id="WP_183569203.1">
    <property type="nucleotide sequence ID" value="NZ_CBCSLB010000002.1"/>
</dbReference>
<name>A0A7W5GD03_9BACL</name>
<feature type="transmembrane region" description="Helical" evidence="13">
    <location>
        <begin position="893"/>
        <end position="913"/>
    </location>
</feature>
<gene>
    <name evidence="16" type="ORF">FHS16_005057</name>
</gene>
<keyword evidence="6 16" id="KW-0808">Transferase</keyword>
<dbReference type="GO" id="GO:0005886">
    <property type="term" value="C:plasma membrane"/>
    <property type="evidence" value="ECO:0007669"/>
    <property type="project" value="UniProtKB-SubCell"/>
</dbReference>
<feature type="transmembrane region" description="Helical" evidence="13">
    <location>
        <begin position="1149"/>
        <end position="1166"/>
    </location>
</feature>
<comment type="caution">
    <text evidence="16">The sequence shown here is derived from an EMBL/GenBank/DDBJ whole genome shotgun (WGS) entry which is preliminary data.</text>
</comment>
<dbReference type="GO" id="GO:0006493">
    <property type="term" value="P:protein O-linked glycosylation"/>
    <property type="evidence" value="ECO:0007669"/>
    <property type="project" value="InterPro"/>
</dbReference>
<feature type="transmembrane region" description="Helical" evidence="13">
    <location>
        <begin position="613"/>
        <end position="635"/>
    </location>
</feature>
<reference evidence="16 17" key="1">
    <citation type="submission" date="2020-08" db="EMBL/GenBank/DDBJ databases">
        <title>Genomic Encyclopedia of Type Strains, Phase III (KMG-III): the genomes of soil and plant-associated and newly described type strains.</title>
        <authorList>
            <person name="Whitman W."/>
        </authorList>
    </citation>
    <scope>NUCLEOTIDE SEQUENCE [LARGE SCALE GENOMIC DNA]</scope>
    <source>
        <strain evidence="16 17">CECT 8234</strain>
    </source>
</reference>
<dbReference type="Pfam" id="PF02366">
    <property type="entry name" value="PMT"/>
    <property type="match status" value="1"/>
</dbReference>
<evidence type="ECO:0000256" key="7">
    <source>
        <dbReference type="ARBA" id="ARBA00022692"/>
    </source>
</evidence>
<feature type="transmembrane region" description="Helical" evidence="13">
    <location>
        <begin position="920"/>
        <end position="937"/>
    </location>
</feature>
<feature type="chain" id="PRO_5031556184" description="Polyprenol-phosphate-mannose--protein mannosyltransferase" evidence="14">
    <location>
        <begin position="26"/>
        <end position="1268"/>
    </location>
</feature>
<keyword evidence="4" id="KW-1003">Cell membrane</keyword>
<comment type="subcellular location">
    <subcellularLocation>
        <location evidence="1">Cell membrane</location>
        <topology evidence="1">Multi-pass membrane protein</topology>
    </subcellularLocation>
</comment>
<dbReference type="EMBL" id="JACHXW010000020">
    <property type="protein sequence ID" value="MBB3154958.1"/>
    <property type="molecule type" value="Genomic_DNA"/>
</dbReference>
<evidence type="ECO:0000256" key="9">
    <source>
        <dbReference type="ARBA" id="ARBA00023136"/>
    </source>
</evidence>
<evidence type="ECO:0000256" key="11">
    <source>
        <dbReference type="ARBA" id="ARBA00093617"/>
    </source>
</evidence>
<feature type="signal peptide" evidence="14">
    <location>
        <begin position="1"/>
        <end position="25"/>
    </location>
</feature>
<dbReference type="InterPro" id="IPR008979">
    <property type="entry name" value="Galactose-bd-like_sf"/>
</dbReference>
<protein>
    <recommendedName>
        <fullName evidence="11">Polyprenol-phosphate-mannose--protein mannosyltransferase</fullName>
    </recommendedName>
    <alternativeName>
        <fullName evidence="12">Protein O-mannosyltransferase</fullName>
    </alternativeName>
</protein>
<feature type="transmembrane region" description="Helical" evidence="13">
    <location>
        <begin position="583"/>
        <end position="601"/>
    </location>
</feature>
<keyword evidence="7 13" id="KW-0812">Transmembrane</keyword>
<feature type="transmembrane region" description="Helical" evidence="13">
    <location>
        <begin position="1226"/>
        <end position="1245"/>
    </location>
</feature>
<evidence type="ECO:0000256" key="1">
    <source>
        <dbReference type="ARBA" id="ARBA00004651"/>
    </source>
</evidence>
<keyword evidence="9 13" id="KW-0472">Membrane</keyword>
<dbReference type="InterPro" id="IPR032421">
    <property type="entry name" value="PMT_4TMC"/>
</dbReference>
<evidence type="ECO:0000256" key="2">
    <source>
        <dbReference type="ARBA" id="ARBA00004922"/>
    </source>
</evidence>
<feature type="transmembrane region" description="Helical" evidence="13">
    <location>
        <begin position="298"/>
        <end position="315"/>
    </location>
</feature>
<feature type="transmembrane region" description="Helical" evidence="13">
    <location>
        <begin position="562"/>
        <end position="578"/>
    </location>
</feature>
<dbReference type="InterPro" id="IPR003342">
    <property type="entry name" value="ArnT-like_N"/>
</dbReference>
<evidence type="ECO:0000256" key="12">
    <source>
        <dbReference type="ARBA" id="ARBA00093644"/>
    </source>
</evidence>
<dbReference type="AlphaFoldDB" id="A0A7W5GD03"/>
<dbReference type="InterPro" id="IPR000421">
    <property type="entry name" value="FA58C"/>
</dbReference>
<evidence type="ECO:0000256" key="8">
    <source>
        <dbReference type="ARBA" id="ARBA00022989"/>
    </source>
</evidence>
<evidence type="ECO:0000313" key="17">
    <source>
        <dbReference type="Proteomes" id="UP000518605"/>
    </source>
</evidence>
<feature type="transmembrane region" description="Helical" evidence="13">
    <location>
        <begin position="206"/>
        <end position="227"/>
    </location>
</feature>
<keyword evidence="5 16" id="KW-0328">Glycosyltransferase</keyword>
<evidence type="ECO:0000256" key="14">
    <source>
        <dbReference type="SAM" id="SignalP"/>
    </source>
</evidence>
<keyword evidence="14" id="KW-0732">Signal</keyword>
<feature type="transmembrane region" description="Helical" evidence="13">
    <location>
        <begin position="996"/>
        <end position="1014"/>
    </location>
</feature>
<feature type="transmembrane region" description="Helical" evidence="13">
    <location>
        <begin position="685"/>
        <end position="704"/>
    </location>
</feature>
<evidence type="ECO:0000256" key="13">
    <source>
        <dbReference type="SAM" id="Phobius"/>
    </source>
</evidence>
<proteinExistence type="inferred from homology"/>
<dbReference type="Gene3D" id="2.60.120.260">
    <property type="entry name" value="Galactose-binding domain-like"/>
    <property type="match status" value="2"/>
</dbReference>
<evidence type="ECO:0000256" key="5">
    <source>
        <dbReference type="ARBA" id="ARBA00022676"/>
    </source>
</evidence>
<feature type="transmembrane region" description="Helical" evidence="13">
    <location>
        <begin position="1196"/>
        <end position="1214"/>
    </location>
</feature>
<feature type="transmembrane region" description="Helical" evidence="13">
    <location>
        <begin position="354"/>
        <end position="374"/>
    </location>
</feature>
<feature type="transmembrane region" description="Helical" evidence="13">
    <location>
        <begin position="247"/>
        <end position="265"/>
    </location>
</feature>
<feature type="transmembrane region" description="Helical" evidence="13">
    <location>
        <begin position="972"/>
        <end position="990"/>
    </location>
</feature>
<comment type="similarity">
    <text evidence="3">Belongs to the glycosyltransferase 39 family.</text>
</comment>
<dbReference type="InterPro" id="IPR027005">
    <property type="entry name" value="PMT-like"/>
</dbReference>
<comment type="similarity">
    <text evidence="10">Belongs to the glycosyltransferase 87 family.</text>
</comment>
<feature type="transmembrane region" description="Helical" evidence="13">
    <location>
        <begin position="440"/>
        <end position="460"/>
    </location>
</feature>
<dbReference type="Pfam" id="PF09594">
    <property type="entry name" value="GT87"/>
    <property type="match status" value="1"/>
</dbReference>
<feature type="domain" description="F5/8 type C" evidence="15">
    <location>
        <begin position="711"/>
        <end position="806"/>
    </location>
</feature>
<dbReference type="GO" id="GO:0000030">
    <property type="term" value="F:mannosyltransferase activity"/>
    <property type="evidence" value="ECO:0007669"/>
    <property type="project" value="InterPro"/>
</dbReference>
<evidence type="ECO:0000256" key="10">
    <source>
        <dbReference type="ARBA" id="ARBA00024033"/>
    </source>
</evidence>
<organism evidence="16 17">
    <name type="scientific">Paenibacillus endophyticus</name>
    <dbReference type="NCBI Taxonomy" id="1294268"/>
    <lineage>
        <taxon>Bacteria</taxon>
        <taxon>Bacillati</taxon>
        <taxon>Bacillota</taxon>
        <taxon>Bacilli</taxon>
        <taxon>Bacillales</taxon>
        <taxon>Paenibacillaceae</taxon>
        <taxon>Paenibacillus</taxon>
    </lineage>
</organism>
<dbReference type="PANTHER" id="PTHR10050">
    <property type="entry name" value="DOLICHYL-PHOSPHATE-MANNOSE--PROTEIN MANNOSYLTRANSFERASE"/>
    <property type="match status" value="1"/>
</dbReference>
<evidence type="ECO:0000259" key="15">
    <source>
        <dbReference type="PROSITE" id="PS50022"/>
    </source>
</evidence>
<feature type="transmembrane region" description="Helical" evidence="13">
    <location>
        <begin position="943"/>
        <end position="960"/>
    </location>
</feature>
<sequence>MINKFSRAMITILLLTLLWPASLHAASNLLVNAGFEQVTDNAPAQWQHDAYLKEEHITSYTISSSEAHTGTYSAVLENKEANHSRWTQTIKVKPKTTYKLSGYIKTEQIGADATGAHFFVDGVAVAYPEIKDTNGKWAYVHFYAKSGKDQKSITFGASLGGYGSINTGKAYFDDVTVEKVSKAPGGTEVFSLVATETGQAADPDEAAVPVLPLLLFAGLFSLLFAVIYKKLLRQRSWLEEKTHSQGLILAIVFAAALALRLWLAVTNKGYANDIALFMAWADQAAKQGLGAFYHTEMFVDYPPGYIYILYILGLIKDMLSLDGASNAALLLFKLPAILADLAAAYFIVQAGKKTAGYSVSLGLALLYLFNPAVIVDSAVWGQVDSIFALALVLSIHGLAHNKIERASVWYAIAALIKPQAFIFMPVLLLWFIWRKEWKKVAISAIYGFATFIVLALPFFWGNGGLSGLIQLYKGTLSSYPYATLNAFNLYTLTNDNWKPITDTWLIFSFQTWGMIFIAAAVVLAAFFALRKRDAAASSRVYFIAMVLIAVVYIGVTKMHERYLFPILLLAVLAFLQSLDRRMLAVFLGYSLTSFVNMTYVLDYSTITTNVPFNGIVLLCSLANIGLLLYLLYIGYDTYISGRIKPVEPLLPSEAEREDHEALAAFKTGAASRMTQSANRFVRKDWLLMGAITLIYGIVALFQLGEMKGPQSAWQPESAGQSFYVDLGDVKQLDRINSFGGVGTGKFKYEFSQNGIDWDQVMEIDSSHVAVFTWTSQPAALQARYVKLTAVQSGFSMHELVIYAQGSKEPLPIVGFNDELAKEPKRGSVALLFDEQELAKYDATFMNGSYFDEIYHARTAYEHLEHIVAYENTHPPLGKIIIAIGIKLFGLNPFGWRIMGTLFGVAMLPLMYVFARRLFKTSTYAALATALFAADFMHFTQTRIATIDVYGVFFIMLMFYFMHKYYTLSFYRVKLGVTLMPLFLAGLFFGIGVASKWIVLYGGAGLAIMLGISLFERYKEYAAARRVLRSGKGAAAAFNAESLQHIVKVFPRYPVITLAVCLLFYIAIPLAIYALSYIPVLTVMDDGYTLKSLIDYQKHMFSYHSQLVSTHPFSSSWWEWPFMKRPVWYYSGDNMAEGLKSTIVAMGNPLIWWAGIFAMTATIWISIKRKDKAMYTIWIAFLAQYVPWMLVTRLTFLYHYFAMVPFIILSLVYMSKVIEERRPSFKHVRNLFLAGAVLLFVVYYPALSGMTVKSWYVEHVLRWFPSWLF</sequence>
<feature type="transmembrane region" description="Helical" evidence="13">
    <location>
        <begin position="327"/>
        <end position="348"/>
    </location>
</feature>